<dbReference type="AlphaFoldDB" id="A0AAE0XKX2"/>
<sequence length="115" mass="13287">MPTRVIPLLLLACLPACLPVCRLSFCLSPLIVCLPREVPGARYGNKAHARESDRYPIYARGKPCRNHQSSHRSKPRWRRMEVYKWSRSQAIRQQRCSEQARGVFTQAKRPIIDGE</sequence>
<reference evidence="2" key="2">
    <citation type="submission" date="2023-06" db="EMBL/GenBank/DDBJ databases">
        <authorList>
            <consortium name="Lawrence Berkeley National Laboratory"/>
            <person name="Haridas S."/>
            <person name="Hensen N."/>
            <person name="Bonometti L."/>
            <person name="Westerberg I."/>
            <person name="Brannstrom I.O."/>
            <person name="Guillou S."/>
            <person name="Cros-Aarteil S."/>
            <person name="Calhoun S."/>
            <person name="Kuo A."/>
            <person name="Mondo S."/>
            <person name="Pangilinan J."/>
            <person name="Riley R."/>
            <person name="Labutti K."/>
            <person name="Andreopoulos B."/>
            <person name="Lipzen A."/>
            <person name="Chen C."/>
            <person name="Yanf M."/>
            <person name="Daum C."/>
            <person name="Ng V."/>
            <person name="Clum A."/>
            <person name="Steindorff A."/>
            <person name="Ohm R."/>
            <person name="Martin F."/>
            <person name="Silar P."/>
            <person name="Natvig D."/>
            <person name="Lalanne C."/>
            <person name="Gautier V."/>
            <person name="Ament-Velasquez S.L."/>
            <person name="Kruys A."/>
            <person name="Hutchinson M.I."/>
            <person name="Powell A.J."/>
            <person name="Barry K."/>
            <person name="Miller A.N."/>
            <person name="Grigoriev I.V."/>
            <person name="Debuchy R."/>
            <person name="Gladieux P."/>
            <person name="Thoren M.H."/>
            <person name="Johannesson H."/>
        </authorList>
    </citation>
    <scope>NUCLEOTIDE SEQUENCE</scope>
    <source>
        <strain evidence="2">CBS 314.62</strain>
    </source>
</reference>
<feature type="signal peptide" evidence="1">
    <location>
        <begin position="1"/>
        <end position="23"/>
    </location>
</feature>
<keyword evidence="3" id="KW-1185">Reference proteome</keyword>
<evidence type="ECO:0000313" key="3">
    <source>
        <dbReference type="Proteomes" id="UP001270362"/>
    </source>
</evidence>
<accession>A0AAE0XKX2</accession>
<proteinExistence type="predicted"/>
<evidence type="ECO:0008006" key="4">
    <source>
        <dbReference type="Google" id="ProtNLM"/>
    </source>
</evidence>
<evidence type="ECO:0000313" key="2">
    <source>
        <dbReference type="EMBL" id="KAK3695369.1"/>
    </source>
</evidence>
<dbReference type="EMBL" id="JAULSO010000001">
    <property type="protein sequence ID" value="KAK3695369.1"/>
    <property type="molecule type" value="Genomic_DNA"/>
</dbReference>
<dbReference type="Proteomes" id="UP001270362">
    <property type="component" value="Unassembled WGS sequence"/>
</dbReference>
<feature type="chain" id="PRO_5041953635" description="Secreted protein" evidence="1">
    <location>
        <begin position="24"/>
        <end position="115"/>
    </location>
</feature>
<gene>
    <name evidence="2" type="ORF">B0T22DRAFT_455098</name>
</gene>
<keyword evidence="1" id="KW-0732">Signal</keyword>
<evidence type="ECO:0000256" key="1">
    <source>
        <dbReference type="SAM" id="SignalP"/>
    </source>
</evidence>
<protein>
    <recommendedName>
        <fullName evidence="4">Secreted protein</fullName>
    </recommendedName>
</protein>
<comment type="caution">
    <text evidence="2">The sequence shown here is derived from an EMBL/GenBank/DDBJ whole genome shotgun (WGS) entry which is preliminary data.</text>
</comment>
<organism evidence="2 3">
    <name type="scientific">Podospora appendiculata</name>
    <dbReference type="NCBI Taxonomy" id="314037"/>
    <lineage>
        <taxon>Eukaryota</taxon>
        <taxon>Fungi</taxon>
        <taxon>Dikarya</taxon>
        <taxon>Ascomycota</taxon>
        <taxon>Pezizomycotina</taxon>
        <taxon>Sordariomycetes</taxon>
        <taxon>Sordariomycetidae</taxon>
        <taxon>Sordariales</taxon>
        <taxon>Podosporaceae</taxon>
        <taxon>Podospora</taxon>
    </lineage>
</organism>
<name>A0AAE0XKX2_9PEZI</name>
<reference evidence="2" key="1">
    <citation type="journal article" date="2023" name="Mol. Phylogenet. Evol.">
        <title>Genome-scale phylogeny and comparative genomics of the fungal order Sordariales.</title>
        <authorList>
            <person name="Hensen N."/>
            <person name="Bonometti L."/>
            <person name="Westerberg I."/>
            <person name="Brannstrom I.O."/>
            <person name="Guillou S."/>
            <person name="Cros-Aarteil S."/>
            <person name="Calhoun S."/>
            <person name="Haridas S."/>
            <person name="Kuo A."/>
            <person name="Mondo S."/>
            <person name="Pangilinan J."/>
            <person name="Riley R."/>
            <person name="LaButti K."/>
            <person name="Andreopoulos B."/>
            <person name="Lipzen A."/>
            <person name="Chen C."/>
            <person name="Yan M."/>
            <person name="Daum C."/>
            <person name="Ng V."/>
            <person name="Clum A."/>
            <person name="Steindorff A."/>
            <person name="Ohm R.A."/>
            <person name="Martin F."/>
            <person name="Silar P."/>
            <person name="Natvig D.O."/>
            <person name="Lalanne C."/>
            <person name="Gautier V."/>
            <person name="Ament-Velasquez S.L."/>
            <person name="Kruys A."/>
            <person name="Hutchinson M.I."/>
            <person name="Powell A.J."/>
            <person name="Barry K."/>
            <person name="Miller A.N."/>
            <person name="Grigoriev I.V."/>
            <person name="Debuchy R."/>
            <person name="Gladieux P."/>
            <person name="Hiltunen Thoren M."/>
            <person name="Johannesson H."/>
        </authorList>
    </citation>
    <scope>NUCLEOTIDE SEQUENCE</scope>
    <source>
        <strain evidence="2">CBS 314.62</strain>
    </source>
</reference>